<organism evidence="1 2">
    <name type="scientific">Yersinia intermedia</name>
    <dbReference type="NCBI Taxonomy" id="631"/>
    <lineage>
        <taxon>Bacteria</taxon>
        <taxon>Pseudomonadati</taxon>
        <taxon>Pseudomonadota</taxon>
        <taxon>Gammaproteobacteria</taxon>
        <taxon>Enterobacterales</taxon>
        <taxon>Yersiniaceae</taxon>
        <taxon>Yersinia</taxon>
    </lineage>
</organism>
<gene>
    <name evidence="1" type="ORF">CBW57_05670</name>
</gene>
<dbReference type="AlphaFoldDB" id="A0A209A6K4"/>
<dbReference type="EMBL" id="NHOI01000007">
    <property type="protein sequence ID" value="OVZ88348.1"/>
    <property type="molecule type" value="Genomic_DNA"/>
</dbReference>
<reference evidence="1 2" key="1">
    <citation type="submission" date="2017-05" db="EMBL/GenBank/DDBJ databases">
        <title>Whole genome sequencing of Yersinia kristensenii.</title>
        <authorList>
            <person name="Campioni F."/>
        </authorList>
    </citation>
    <scope>NUCLEOTIDE SEQUENCE [LARGE SCALE GENOMIC DNA]</scope>
    <source>
        <strain evidence="1 2">CFSAN060536</strain>
    </source>
</reference>
<comment type="caution">
    <text evidence="1">The sequence shown here is derived from an EMBL/GenBank/DDBJ whole genome shotgun (WGS) entry which is preliminary data.</text>
</comment>
<dbReference type="Proteomes" id="UP000196440">
    <property type="component" value="Unassembled WGS sequence"/>
</dbReference>
<protein>
    <submittedName>
        <fullName evidence="1">Uncharacterized protein</fullName>
    </submittedName>
</protein>
<proteinExistence type="predicted"/>
<accession>A0A209A6K4</accession>
<name>A0A209A6K4_YERIN</name>
<sequence>MSAKCLKITDGVKKETESSEGNNKFLGLRFFNAIFGGYLSAKTKNNLEWLLVMGVTKRCSIWEIRKRISKMEDS</sequence>
<evidence type="ECO:0000313" key="1">
    <source>
        <dbReference type="EMBL" id="OVZ88348.1"/>
    </source>
</evidence>
<evidence type="ECO:0000313" key="2">
    <source>
        <dbReference type="Proteomes" id="UP000196440"/>
    </source>
</evidence>